<evidence type="ECO:0000256" key="8">
    <source>
        <dbReference type="RuleBase" id="RU003781"/>
    </source>
</evidence>
<keyword evidence="6 7" id="KW-0546">Nucleotide metabolism</keyword>
<dbReference type="EMBL" id="JBHMAF010000108">
    <property type="protein sequence ID" value="MFB9760132.1"/>
    <property type="molecule type" value="Genomic_DNA"/>
</dbReference>
<feature type="binding site" evidence="7">
    <location>
        <position position="41"/>
    </location>
    <ligand>
        <name>Mg(2+)</name>
        <dbReference type="ChEBI" id="CHEBI:18420"/>
    </ligand>
</feature>
<dbReference type="Proteomes" id="UP001589609">
    <property type="component" value="Unassembled WGS sequence"/>
</dbReference>
<keyword evidence="10" id="KW-1185">Reference proteome</keyword>
<evidence type="ECO:0000256" key="3">
    <source>
        <dbReference type="ARBA" id="ARBA00022741"/>
    </source>
</evidence>
<keyword evidence="4 7" id="KW-0378">Hydrolase</keyword>
<feature type="binding site" evidence="7">
    <location>
        <position position="70"/>
    </location>
    <ligand>
        <name>Mg(2+)</name>
        <dbReference type="ChEBI" id="CHEBI:18420"/>
    </ligand>
</feature>
<comment type="catalytic activity">
    <reaction evidence="7">
        <text>XTP + H2O = XMP + diphosphate + H(+)</text>
        <dbReference type="Rhea" id="RHEA:28610"/>
        <dbReference type="ChEBI" id="CHEBI:15377"/>
        <dbReference type="ChEBI" id="CHEBI:15378"/>
        <dbReference type="ChEBI" id="CHEBI:33019"/>
        <dbReference type="ChEBI" id="CHEBI:57464"/>
        <dbReference type="ChEBI" id="CHEBI:61314"/>
        <dbReference type="EC" id="3.6.1.66"/>
    </reaction>
</comment>
<dbReference type="EC" id="3.6.1.66" evidence="7"/>
<evidence type="ECO:0000313" key="10">
    <source>
        <dbReference type="Proteomes" id="UP001589609"/>
    </source>
</evidence>
<dbReference type="NCBIfam" id="NF011397">
    <property type="entry name" value="PRK14822.1"/>
    <property type="match status" value="1"/>
</dbReference>
<dbReference type="Pfam" id="PF01725">
    <property type="entry name" value="Ham1p_like"/>
    <property type="match status" value="1"/>
</dbReference>
<gene>
    <name evidence="9" type="ORF">ACFFMS_17340</name>
</gene>
<dbReference type="PANTHER" id="PTHR11067:SF9">
    <property type="entry name" value="INOSINE TRIPHOSPHATE PYROPHOSPHATASE"/>
    <property type="match status" value="1"/>
</dbReference>
<sequence>MKQVVIATKNAGKVREFERLFEKFDLEVKSLYDYADVEEVEETGDTFEENAIIKAEALSKQIQQIVIADDSGLIVDALNGKPGVRSSRYAGEDKNDEANIQKVLQGLKNVQEEKRTARFYCALAVAFPEEDKKTVIVNGTCEGKILEQKRGDKGFGYDPIFYVEEFKRSMAELSPEEKNKVSHRGRALRKLEQKIPVWFLGEKSDDFDDL</sequence>
<dbReference type="GO" id="GO:0036220">
    <property type="term" value="F:ITP diphosphatase activity"/>
    <property type="evidence" value="ECO:0007669"/>
    <property type="project" value="UniProtKB-EC"/>
</dbReference>
<comment type="subunit">
    <text evidence="7">Homodimer.</text>
</comment>
<feature type="binding site" evidence="7">
    <location>
        <position position="178"/>
    </location>
    <ligand>
        <name>substrate</name>
    </ligand>
</feature>
<comment type="cofactor">
    <cofactor evidence="7">
        <name>Mg(2+)</name>
        <dbReference type="ChEBI" id="CHEBI:18420"/>
    </cofactor>
    <text evidence="7">Binds 1 Mg(2+) ion per subunit.</text>
</comment>
<dbReference type="InterPro" id="IPR029001">
    <property type="entry name" value="ITPase-like_fam"/>
</dbReference>
<feature type="binding site" evidence="7">
    <location>
        <begin position="183"/>
        <end position="184"/>
    </location>
    <ligand>
        <name>substrate</name>
    </ligand>
</feature>
<feature type="binding site" evidence="7">
    <location>
        <begin position="8"/>
        <end position="13"/>
    </location>
    <ligand>
        <name>substrate</name>
    </ligand>
</feature>
<evidence type="ECO:0000256" key="2">
    <source>
        <dbReference type="ARBA" id="ARBA00022723"/>
    </source>
</evidence>
<dbReference type="SUPFAM" id="SSF52972">
    <property type="entry name" value="ITPase-like"/>
    <property type="match status" value="1"/>
</dbReference>
<dbReference type="Gene3D" id="3.90.950.10">
    <property type="match status" value="1"/>
</dbReference>
<dbReference type="HAMAP" id="MF_01405">
    <property type="entry name" value="Non_canon_purine_NTPase"/>
    <property type="match status" value="1"/>
</dbReference>
<comment type="caution">
    <text evidence="9">The sequence shown here is derived from an EMBL/GenBank/DDBJ whole genome shotgun (WGS) entry which is preliminary data.</text>
</comment>
<evidence type="ECO:0000256" key="5">
    <source>
        <dbReference type="ARBA" id="ARBA00022842"/>
    </source>
</evidence>
<feature type="binding site" evidence="7">
    <location>
        <begin position="155"/>
        <end position="158"/>
    </location>
    <ligand>
        <name>substrate</name>
    </ligand>
</feature>
<comment type="function">
    <text evidence="7">Pyrophosphatase that catalyzes the hydrolysis of nucleoside triphosphates to their monophosphate derivatives, with a high preference for the non-canonical purine nucleotides XTP (xanthosine triphosphate), dITP (deoxyinosine triphosphate) and ITP. Seems to function as a house-cleaning enzyme that removes non-canonical purine nucleotides from the nucleotide pool, thus preventing their incorporation into DNA/RNA and avoiding chromosomal lesions.</text>
</comment>
<feature type="active site" description="Proton acceptor" evidence="7">
    <location>
        <position position="70"/>
    </location>
</feature>
<keyword evidence="2 7" id="KW-0479">Metal-binding</keyword>
<name>A0ABV5WIC1_9BACI</name>
<dbReference type="PANTHER" id="PTHR11067">
    <property type="entry name" value="INOSINE TRIPHOSPHATE PYROPHOSPHATASE/HAM1 PROTEIN"/>
    <property type="match status" value="1"/>
</dbReference>
<evidence type="ECO:0000256" key="6">
    <source>
        <dbReference type="ARBA" id="ARBA00023080"/>
    </source>
</evidence>
<dbReference type="NCBIfam" id="TIGR00042">
    <property type="entry name" value="RdgB/HAM1 family non-canonical purine NTP pyrophosphatase"/>
    <property type="match status" value="1"/>
</dbReference>
<protein>
    <recommendedName>
        <fullName evidence="7">dITP/XTP pyrophosphatase</fullName>
        <ecNumber evidence="7">3.6.1.66</ecNumber>
    </recommendedName>
    <alternativeName>
        <fullName evidence="7">Non-canonical purine NTP pyrophosphatase</fullName>
    </alternativeName>
    <alternativeName>
        <fullName evidence="7">Non-standard purine NTP pyrophosphatase</fullName>
    </alternativeName>
    <alternativeName>
        <fullName evidence="7">Nucleoside-triphosphate diphosphatase</fullName>
    </alternativeName>
    <alternativeName>
        <fullName evidence="7">Nucleoside-triphosphate pyrophosphatase</fullName>
        <shortName evidence="7">NTPase</shortName>
    </alternativeName>
</protein>
<evidence type="ECO:0000256" key="1">
    <source>
        <dbReference type="ARBA" id="ARBA00008023"/>
    </source>
</evidence>
<organism evidence="9 10">
    <name type="scientific">Ectobacillus funiculus</name>
    <dbReference type="NCBI Taxonomy" id="137993"/>
    <lineage>
        <taxon>Bacteria</taxon>
        <taxon>Bacillati</taxon>
        <taxon>Bacillota</taxon>
        <taxon>Bacilli</taxon>
        <taxon>Bacillales</taxon>
        <taxon>Bacillaceae</taxon>
        <taxon>Ectobacillus</taxon>
    </lineage>
</organism>
<comment type="catalytic activity">
    <reaction evidence="7">
        <text>dITP + H2O = dIMP + diphosphate + H(+)</text>
        <dbReference type="Rhea" id="RHEA:28342"/>
        <dbReference type="ChEBI" id="CHEBI:15377"/>
        <dbReference type="ChEBI" id="CHEBI:15378"/>
        <dbReference type="ChEBI" id="CHEBI:33019"/>
        <dbReference type="ChEBI" id="CHEBI:61194"/>
        <dbReference type="ChEBI" id="CHEBI:61382"/>
        <dbReference type="EC" id="3.6.1.66"/>
    </reaction>
</comment>
<evidence type="ECO:0000313" key="9">
    <source>
        <dbReference type="EMBL" id="MFB9760132.1"/>
    </source>
</evidence>
<comment type="similarity">
    <text evidence="1 7 8">Belongs to the HAM1 NTPase family.</text>
</comment>
<dbReference type="InterPro" id="IPR002637">
    <property type="entry name" value="RdgB/HAM1"/>
</dbReference>
<keyword evidence="5 7" id="KW-0460">Magnesium</keyword>
<evidence type="ECO:0000256" key="4">
    <source>
        <dbReference type="ARBA" id="ARBA00022801"/>
    </source>
</evidence>
<reference evidence="9 10" key="1">
    <citation type="submission" date="2024-09" db="EMBL/GenBank/DDBJ databases">
        <authorList>
            <person name="Sun Q."/>
            <person name="Mori K."/>
        </authorList>
    </citation>
    <scope>NUCLEOTIDE SEQUENCE [LARGE SCALE GENOMIC DNA]</scope>
    <source>
        <strain evidence="9 10">JCM 11201</strain>
    </source>
</reference>
<dbReference type="RefSeq" id="WP_379950461.1">
    <property type="nucleotide sequence ID" value="NZ_JBHMAF010000108.1"/>
</dbReference>
<proteinExistence type="inferred from homology"/>
<accession>A0ABV5WIC1</accession>
<keyword evidence="3 7" id="KW-0547">Nucleotide-binding</keyword>
<comment type="catalytic activity">
    <reaction evidence="7">
        <text>ITP + H2O = IMP + diphosphate + H(+)</text>
        <dbReference type="Rhea" id="RHEA:29399"/>
        <dbReference type="ChEBI" id="CHEBI:15377"/>
        <dbReference type="ChEBI" id="CHEBI:15378"/>
        <dbReference type="ChEBI" id="CHEBI:33019"/>
        <dbReference type="ChEBI" id="CHEBI:58053"/>
        <dbReference type="ChEBI" id="CHEBI:61402"/>
        <dbReference type="EC" id="3.6.1.66"/>
    </reaction>
</comment>
<feature type="binding site" evidence="7">
    <location>
        <position position="71"/>
    </location>
    <ligand>
        <name>substrate</name>
    </ligand>
</feature>
<dbReference type="CDD" id="cd00515">
    <property type="entry name" value="HAM1"/>
    <property type="match status" value="1"/>
</dbReference>
<dbReference type="InterPro" id="IPR020922">
    <property type="entry name" value="dITP/XTP_pyrophosphatase"/>
</dbReference>
<evidence type="ECO:0000256" key="7">
    <source>
        <dbReference type="HAMAP-Rule" id="MF_01405"/>
    </source>
</evidence>